<dbReference type="SUPFAM" id="SSF52980">
    <property type="entry name" value="Restriction endonuclease-like"/>
    <property type="match status" value="1"/>
</dbReference>
<dbReference type="InterPro" id="IPR012296">
    <property type="entry name" value="Nuclease_put_TT1808"/>
</dbReference>
<keyword evidence="2" id="KW-0255">Endonuclease</keyword>
<comment type="caution">
    <text evidence="2">The sequence shown here is derived from an EMBL/GenBank/DDBJ whole genome shotgun (WGS) entry which is preliminary data.</text>
</comment>
<dbReference type="InterPro" id="IPR008538">
    <property type="entry name" value="Uma2"/>
</dbReference>
<reference evidence="2" key="1">
    <citation type="journal article" date="2020" name="mSystems">
        <title>Genome- and Community-Level Interaction Insights into Carbon Utilization and Element Cycling Functions of Hydrothermarchaeota in Hydrothermal Sediment.</title>
        <authorList>
            <person name="Zhou Z."/>
            <person name="Liu Y."/>
            <person name="Xu W."/>
            <person name="Pan J."/>
            <person name="Luo Z.H."/>
            <person name="Li M."/>
        </authorList>
    </citation>
    <scope>NUCLEOTIDE SEQUENCE [LARGE SCALE GENOMIC DNA]</scope>
    <source>
        <strain evidence="2">SpSt-418</strain>
    </source>
</reference>
<feature type="domain" description="Putative restriction endonuclease" evidence="1">
    <location>
        <begin position="13"/>
        <end position="186"/>
    </location>
</feature>
<keyword evidence="2" id="KW-0378">Hydrolase</keyword>
<accession>A0A7C3PMG5</accession>
<dbReference type="GO" id="GO:0004519">
    <property type="term" value="F:endonuclease activity"/>
    <property type="evidence" value="ECO:0007669"/>
    <property type="project" value="UniProtKB-KW"/>
</dbReference>
<name>A0A7C3PMG5_9CYAN</name>
<proteinExistence type="predicted"/>
<dbReference type="PANTHER" id="PTHR34107">
    <property type="entry name" value="SLL0198 PROTEIN-RELATED"/>
    <property type="match status" value="1"/>
</dbReference>
<keyword evidence="2" id="KW-0540">Nuclease</keyword>
<evidence type="ECO:0000259" key="1">
    <source>
        <dbReference type="Pfam" id="PF05685"/>
    </source>
</evidence>
<evidence type="ECO:0000313" key="2">
    <source>
        <dbReference type="EMBL" id="HFN01681.1"/>
    </source>
</evidence>
<sequence>MASTTPSKTFLTFDEYLAYNDETDTRYELVDGELVAMPPESLENLAIARFLLVSLMKHLSLKLIAYGTEIEVSGKRSRCRMPDLLVHTEESLDALTGATRATITRDMPPPALVVEVVSPGIVNRNRDYRHKHTEYAARGIAEYWIVDPEERQVTVCVWVDGQYEDRVAKGSDLIHSTIVPLLELTVDQVFSLEQ</sequence>
<protein>
    <submittedName>
        <fullName evidence="2">Uma2 family endonuclease</fullName>
    </submittedName>
</protein>
<gene>
    <name evidence="2" type="ORF">ENR64_28850</name>
</gene>
<dbReference type="InterPro" id="IPR011335">
    <property type="entry name" value="Restrct_endonuc-II-like"/>
</dbReference>
<dbReference type="Gene3D" id="3.90.1570.10">
    <property type="entry name" value="tt1808, chain A"/>
    <property type="match status" value="1"/>
</dbReference>
<dbReference type="Pfam" id="PF05685">
    <property type="entry name" value="Uma2"/>
    <property type="match status" value="1"/>
</dbReference>
<organism evidence="2">
    <name type="scientific">Oscillatoriales cyanobacterium SpSt-418</name>
    <dbReference type="NCBI Taxonomy" id="2282169"/>
    <lineage>
        <taxon>Bacteria</taxon>
        <taxon>Bacillati</taxon>
        <taxon>Cyanobacteriota</taxon>
        <taxon>Cyanophyceae</taxon>
        <taxon>Oscillatoriophycideae</taxon>
        <taxon>Oscillatoriales</taxon>
    </lineage>
</organism>
<dbReference type="EMBL" id="DSRU01000435">
    <property type="protein sequence ID" value="HFN01681.1"/>
    <property type="molecule type" value="Genomic_DNA"/>
</dbReference>
<dbReference type="CDD" id="cd06260">
    <property type="entry name" value="DUF820-like"/>
    <property type="match status" value="1"/>
</dbReference>
<dbReference type="PANTHER" id="PTHR34107:SF2">
    <property type="entry name" value="SLL0888 PROTEIN"/>
    <property type="match status" value="1"/>
</dbReference>
<dbReference type="AlphaFoldDB" id="A0A7C3PMG5"/>